<reference evidence="2 3" key="1">
    <citation type="journal article" date="2017" name="ISME J.">
        <title>Energy and carbon metabolisms in a deep terrestrial subsurface fluid microbial community.</title>
        <authorList>
            <person name="Momper L."/>
            <person name="Jungbluth S.P."/>
            <person name="Lee M.D."/>
            <person name="Amend J.P."/>
        </authorList>
    </citation>
    <scope>NUCLEOTIDE SEQUENCE [LARGE SCALE GENOMIC DNA]</scope>
    <source>
        <strain evidence="2">SURF_5</strain>
    </source>
</reference>
<sequence>MLTGGEEKGEFDVIRRATHTGRPLGSDAFLANIEQVIGRLIRPKKAGRPRKSKKTERSKKRRGSSRK</sequence>
<gene>
    <name evidence="2" type="ORF">C4520_09460</name>
</gene>
<name>A0A3A4NSY5_ABYX5</name>
<accession>A0A3A4NSY5</accession>
<evidence type="ECO:0000313" key="2">
    <source>
        <dbReference type="EMBL" id="RJP21655.1"/>
    </source>
</evidence>
<dbReference type="EMBL" id="QZKU01000066">
    <property type="protein sequence ID" value="RJP21655.1"/>
    <property type="molecule type" value="Genomic_DNA"/>
</dbReference>
<organism evidence="2 3">
    <name type="scientific">Abyssobacteria bacterium (strain SURF_5)</name>
    <dbReference type="NCBI Taxonomy" id="2093360"/>
    <lineage>
        <taxon>Bacteria</taxon>
        <taxon>Pseudomonadati</taxon>
        <taxon>Candidatus Hydrogenedentota</taxon>
        <taxon>Candidatus Abyssobacteria</taxon>
    </lineage>
</organism>
<feature type="region of interest" description="Disordered" evidence="1">
    <location>
        <begin position="40"/>
        <end position="67"/>
    </location>
</feature>
<proteinExistence type="predicted"/>
<comment type="caution">
    <text evidence="2">The sequence shown here is derived from an EMBL/GenBank/DDBJ whole genome shotgun (WGS) entry which is preliminary data.</text>
</comment>
<evidence type="ECO:0000256" key="1">
    <source>
        <dbReference type="SAM" id="MobiDB-lite"/>
    </source>
</evidence>
<feature type="compositionally biased region" description="Basic residues" evidence="1">
    <location>
        <begin position="41"/>
        <end position="67"/>
    </location>
</feature>
<protein>
    <submittedName>
        <fullName evidence="2">Uncharacterized protein</fullName>
    </submittedName>
</protein>
<evidence type="ECO:0000313" key="3">
    <source>
        <dbReference type="Proteomes" id="UP000265882"/>
    </source>
</evidence>
<dbReference type="AlphaFoldDB" id="A0A3A4NSY5"/>
<dbReference type="Proteomes" id="UP000265882">
    <property type="component" value="Unassembled WGS sequence"/>
</dbReference>